<feature type="transmembrane region" description="Helical" evidence="9">
    <location>
        <begin position="131"/>
        <end position="148"/>
    </location>
</feature>
<gene>
    <name evidence="10" type="ORF">METZ01_LOCUS273583</name>
</gene>
<dbReference type="Pfam" id="PF02386">
    <property type="entry name" value="TrkH"/>
    <property type="match status" value="1"/>
</dbReference>
<comment type="subcellular location">
    <subcellularLocation>
        <location evidence="1">Cell membrane</location>
        <topology evidence="1">Multi-pass membrane protein</topology>
    </subcellularLocation>
</comment>
<dbReference type="InterPro" id="IPR003445">
    <property type="entry name" value="Cat_transpt"/>
</dbReference>
<dbReference type="EMBL" id="UINC01079072">
    <property type="protein sequence ID" value="SVC20729.1"/>
    <property type="molecule type" value="Genomic_DNA"/>
</dbReference>
<sequence>MRLAIVFHLTGTILRFLGAAFVAPLLIALYSKESADAITFLATGVVAVVLGEVMRRQIRHREWTLKRVEALAVVVVTYLLVAMIGAVPYTMNGMTAADAMFESMSGITATGATTLTDFDSFGRGLMFWRSMSQWLGGLGIITLFIAVLPRL</sequence>
<feature type="transmembrane region" description="Helical" evidence="9">
    <location>
        <begin position="70"/>
        <end position="91"/>
    </location>
</feature>
<keyword evidence="3" id="KW-0813">Transport</keyword>
<proteinExistence type="inferred from homology"/>
<keyword evidence="7" id="KW-0406">Ion transport</keyword>
<evidence type="ECO:0000256" key="2">
    <source>
        <dbReference type="ARBA" id="ARBA00009137"/>
    </source>
</evidence>
<organism evidence="10">
    <name type="scientific">marine metagenome</name>
    <dbReference type="NCBI Taxonomy" id="408172"/>
    <lineage>
        <taxon>unclassified sequences</taxon>
        <taxon>metagenomes</taxon>
        <taxon>ecological metagenomes</taxon>
    </lineage>
</organism>
<dbReference type="PANTHER" id="PTHR32024:SF2">
    <property type="entry name" value="TRK SYSTEM POTASSIUM UPTAKE PROTEIN TRKG-RELATED"/>
    <property type="match status" value="1"/>
</dbReference>
<dbReference type="PANTHER" id="PTHR32024">
    <property type="entry name" value="TRK SYSTEM POTASSIUM UPTAKE PROTEIN TRKG-RELATED"/>
    <property type="match status" value="1"/>
</dbReference>
<dbReference type="GO" id="GO:0008324">
    <property type="term" value="F:monoatomic cation transmembrane transporter activity"/>
    <property type="evidence" value="ECO:0007669"/>
    <property type="project" value="InterPro"/>
</dbReference>
<evidence type="ECO:0000256" key="6">
    <source>
        <dbReference type="ARBA" id="ARBA00022989"/>
    </source>
</evidence>
<feature type="transmembrane region" description="Helical" evidence="9">
    <location>
        <begin position="12"/>
        <end position="31"/>
    </location>
</feature>
<evidence type="ECO:0000256" key="7">
    <source>
        <dbReference type="ARBA" id="ARBA00023065"/>
    </source>
</evidence>
<evidence type="ECO:0000256" key="3">
    <source>
        <dbReference type="ARBA" id="ARBA00022448"/>
    </source>
</evidence>
<reference evidence="10" key="1">
    <citation type="submission" date="2018-05" db="EMBL/GenBank/DDBJ databases">
        <authorList>
            <person name="Lanie J.A."/>
            <person name="Ng W.-L."/>
            <person name="Kazmierczak K.M."/>
            <person name="Andrzejewski T.M."/>
            <person name="Davidsen T.M."/>
            <person name="Wayne K.J."/>
            <person name="Tettelin H."/>
            <person name="Glass J.I."/>
            <person name="Rusch D."/>
            <person name="Podicherti R."/>
            <person name="Tsui H.-C.T."/>
            <person name="Winkler M.E."/>
        </authorList>
    </citation>
    <scope>NUCLEOTIDE SEQUENCE</scope>
</reference>
<evidence type="ECO:0000313" key="10">
    <source>
        <dbReference type="EMBL" id="SVC20729.1"/>
    </source>
</evidence>
<evidence type="ECO:0008006" key="11">
    <source>
        <dbReference type="Google" id="ProtNLM"/>
    </source>
</evidence>
<dbReference type="AlphaFoldDB" id="A0A382K960"/>
<dbReference type="GO" id="GO:0030001">
    <property type="term" value="P:metal ion transport"/>
    <property type="evidence" value="ECO:0007669"/>
    <property type="project" value="UniProtKB-ARBA"/>
</dbReference>
<evidence type="ECO:0000256" key="9">
    <source>
        <dbReference type="SAM" id="Phobius"/>
    </source>
</evidence>
<keyword evidence="6 9" id="KW-1133">Transmembrane helix</keyword>
<evidence type="ECO:0000256" key="4">
    <source>
        <dbReference type="ARBA" id="ARBA00022475"/>
    </source>
</evidence>
<name>A0A382K960_9ZZZZ</name>
<keyword evidence="4" id="KW-1003">Cell membrane</keyword>
<evidence type="ECO:0000256" key="8">
    <source>
        <dbReference type="ARBA" id="ARBA00023136"/>
    </source>
</evidence>
<keyword evidence="8 9" id="KW-0472">Membrane</keyword>
<comment type="similarity">
    <text evidence="2">Belongs to the TrkH potassium transport family.</text>
</comment>
<evidence type="ECO:0000256" key="5">
    <source>
        <dbReference type="ARBA" id="ARBA00022692"/>
    </source>
</evidence>
<dbReference type="GO" id="GO:0005886">
    <property type="term" value="C:plasma membrane"/>
    <property type="evidence" value="ECO:0007669"/>
    <property type="project" value="UniProtKB-SubCell"/>
</dbReference>
<feature type="transmembrane region" description="Helical" evidence="9">
    <location>
        <begin position="37"/>
        <end position="58"/>
    </location>
</feature>
<feature type="non-terminal residue" evidence="10">
    <location>
        <position position="151"/>
    </location>
</feature>
<keyword evidence="5 9" id="KW-0812">Transmembrane</keyword>
<evidence type="ECO:0000256" key="1">
    <source>
        <dbReference type="ARBA" id="ARBA00004651"/>
    </source>
</evidence>
<accession>A0A382K960</accession>
<protein>
    <recommendedName>
        <fullName evidence="11">TrkH family potassium uptake protein</fullName>
    </recommendedName>
</protein>